<name>M2P680_CERS8</name>
<reference evidence="1 2" key="1">
    <citation type="journal article" date="2012" name="Proc. Natl. Acad. Sci. U.S.A.">
        <title>Comparative genomics of Ceriporiopsis subvermispora and Phanerochaete chrysosporium provide insight into selective ligninolysis.</title>
        <authorList>
            <person name="Fernandez-Fueyo E."/>
            <person name="Ruiz-Duenas F.J."/>
            <person name="Ferreira P."/>
            <person name="Floudas D."/>
            <person name="Hibbett D.S."/>
            <person name="Canessa P."/>
            <person name="Larrondo L.F."/>
            <person name="James T.Y."/>
            <person name="Seelenfreund D."/>
            <person name="Lobos S."/>
            <person name="Polanco R."/>
            <person name="Tello M."/>
            <person name="Honda Y."/>
            <person name="Watanabe T."/>
            <person name="Watanabe T."/>
            <person name="Ryu J.S."/>
            <person name="Kubicek C.P."/>
            <person name="Schmoll M."/>
            <person name="Gaskell J."/>
            <person name="Hammel K.E."/>
            <person name="St John F.J."/>
            <person name="Vanden Wymelenberg A."/>
            <person name="Sabat G."/>
            <person name="Splinter BonDurant S."/>
            <person name="Syed K."/>
            <person name="Yadav J.S."/>
            <person name="Doddapaneni H."/>
            <person name="Subramanian V."/>
            <person name="Lavin J.L."/>
            <person name="Oguiza J.A."/>
            <person name="Perez G."/>
            <person name="Pisabarro A.G."/>
            <person name="Ramirez L."/>
            <person name="Santoyo F."/>
            <person name="Master E."/>
            <person name="Coutinho P.M."/>
            <person name="Henrissat B."/>
            <person name="Lombard V."/>
            <person name="Magnuson J.K."/>
            <person name="Kuees U."/>
            <person name="Hori C."/>
            <person name="Igarashi K."/>
            <person name="Samejima M."/>
            <person name="Held B.W."/>
            <person name="Barry K.W."/>
            <person name="LaButti K.M."/>
            <person name="Lapidus A."/>
            <person name="Lindquist E.A."/>
            <person name="Lucas S.M."/>
            <person name="Riley R."/>
            <person name="Salamov A.A."/>
            <person name="Hoffmeister D."/>
            <person name="Schwenk D."/>
            <person name="Hadar Y."/>
            <person name="Yarden O."/>
            <person name="de Vries R.P."/>
            <person name="Wiebenga A."/>
            <person name="Stenlid J."/>
            <person name="Eastwood D."/>
            <person name="Grigoriev I.V."/>
            <person name="Berka R.M."/>
            <person name="Blanchette R.A."/>
            <person name="Kersten P."/>
            <person name="Martinez A.T."/>
            <person name="Vicuna R."/>
            <person name="Cullen D."/>
        </authorList>
    </citation>
    <scope>NUCLEOTIDE SEQUENCE [LARGE SCALE GENOMIC DNA]</scope>
    <source>
        <strain evidence="1 2">B</strain>
    </source>
</reference>
<evidence type="ECO:0000313" key="1">
    <source>
        <dbReference type="EMBL" id="EMD30769.1"/>
    </source>
</evidence>
<gene>
    <name evidence="1" type="ORF">CERSUDRAFT_127741</name>
</gene>
<sequence>MTRPLRVSPTLTCCSVLSGLLEATLTSRVSPLTTAISSIVGITTCTLAERFRGRRLARAMCLVDIDNPRCSGLQLWYHHYAPWPVFPPFDHRLQVLAPSLGVSITIAVVNDGTLSTSRHRLEDRYLSWSPSVKRTSHWSMPTTSGSRQGILRTSGHLSSRKWFISFCS</sequence>
<protein>
    <submittedName>
        <fullName evidence="1">Uncharacterized protein</fullName>
    </submittedName>
</protein>
<keyword evidence="2" id="KW-1185">Reference proteome</keyword>
<proteinExistence type="predicted"/>
<dbReference type="AlphaFoldDB" id="M2P680"/>
<evidence type="ECO:0000313" key="2">
    <source>
        <dbReference type="Proteomes" id="UP000016930"/>
    </source>
</evidence>
<dbReference type="EMBL" id="KB445852">
    <property type="protein sequence ID" value="EMD30769.1"/>
    <property type="molecule type" value="Genomic_DNA"/>
</dbReference>
<dbReference type="HOGENOM" id="CLU_1586271_0_0_1"/>
<dbReference type="Proteomes" id="UP000016930">
    <property type="component" value="Unassembled WGS sequence"/>
</dbReference>
<accession>M2P680</accession>
<organism evidence="1 2">
    <name type="scientific">Ceriporiopsis subvermispora (strain B)</name>
    <name type="common">White-rot fungus</name>
    <name type="synonym">Gelatoporia subvermispora</name>
    <dbReference type="NCBI Taxonomy" id="914234"/>
    <lineage>
        <taxon>Eukaryota</taxon>
        <taxon>Fungi</taxon>
        <taxon>Dikarya</taxon>
        <taxon>Basidiomycota</taxon>
        <taxon>Agaricomycotina</taxon>
        <taxon>Agaricomycetes</taxon>
        <taxon>Polyporales</taxon>
        <taxon>Gelatoporiaceae</taxon>
        <taxon>Gelatoporia</taxon>
    </lineage>
</organism>